<dbReference type="GO" id="GO:0005886">
    <property type="term" value="C:plasma membrane"/>
    <property type="evidence" value="ECO:0007669"/>
    <property type="project" value="UniProtKB-SubCell"/>
</dbReference>
<sequence length="503" mass="57605">MDKNKKIAKNTLFLYLRMFLVMGISLYTSRIVLETLGIVDFGIYNIVGSTVLLFSFLSTSLTIAVQRYLAYALGIGDLNKFRLLFSQAFWVYLILSLFILIIAETVGLSILYNYIDIPEGRFRAAFWTYQYSIFTFIIGIIRLPYNAAILAYEKMSFFAYTGIVEVFLKLLITYLLVILAFDKLISYSVLLLGVSVVISIWYHCYCFKNLNGCKLKFSIDKSVINELAKFSGWSMLSSASSTLTNQGVNILLNNFFGVLINAANGISVQIMNALSQFLVNFQMAFNPQIIKSYANGDYKYLRSLIFRASLISFYLMILIAIPLMTKMDYILSLWLKTVPEYACDFSICIIISFLMESYAGPLWMTVQAVGKIKRYQIIISSLYLLNILGSFVFLYAGYSPLSVFIIRIIISVIVFLARVFLLNFLLKFSVRDYFLKVMLKSYIIFIVLFFISYHIGLHLHGFWGLILFIIISVSISSTFIFCCGFEKTDRDTVIRIILKRVGR</sequence>
<dbReference type="AlphaFoldDB" id="A0A6L3JVI6"/>
<proteinExistence type="predicted"/>
<evidence type="ECO:0000256" key="5">
    <source>
        <dbReference type="ARBA" id="ARBA00023136"/>
    </source>
</evidence>
<evidence type="ECO:0000313" key="8">
    <source>
        <dbReference type="Proteomes" id="UP000482653"/>
    </source>
</evidence>
<name>A0A6L3JVI6_9BACE</name>
<keyword evidence="2" id="KW-1003">Cell membrane</keyword>
<comment type="caution">
    <text evidence="7">The sequence shown here is derived from an EMBL/GenBank/DDBJ whole genome shotgun (WGS) entry which is preliminary data.</text>
</comment>
<feature type="transmembrane region" description="Helical" evidence="6">
    <location>
        <begin position="187"/>
        <end position="207"/>
    </location>
</feature>
<reference evidence="7 8" key="1">
    <citation type="journal article" date="2019" name="Nat. Med.">
        <title>A library of human gut bacterial isolates paired with longitudinal multiomics data enables mechanistic microbiome research.</title>
        <authorList>
            <person name="Poyet M."/>
            <person name="Groussin M."/>
            <person name="Gibbons S.M."/>
            <person name="Avila-Pacheco J."/>
            <person name="Jiang X."/>
            <person name="Kearney S.M."/>
            <person name="Perrotta A.R."/>
            <person name="Berdy B."/>
            <person name="Zhao S."/>
            <person name="Lieberman T.D."/>
            <person name="Swanson P.K."/>
            <person name="Smith M."/>
            <person name="Roesemann S."/>
            <person name="Alexander J.E."/>
            <person name="Rich S.A."/>
            <person name="Livny J."/>
            <person name="Vlamakis H."/>
            <person name="Clish C."/>
            <person name="Bullock K."/>
            <person name="Deik A."/>
            <person name="Scott J."/>
            <person name="Pierce K.A."/>
            <person name="Xavier R.J."/>
            <person name="Alm E.J."/>
        </authorList>
    </citation>
    <scope>NUCLEOTIDE SEQUENCE [LARGE SCALE GENOMIC DNA]</scope>
    <source>
        <strain evidence="7 8">BIOML-A8</strain>
    </source>
</reference>
<gene>
    <name evidence="7" type="ORF">F2Y87_22155</name>
</gene>
<dbReference type="RefSeq" id="WP_149947927.1">
    <property type="nucleotide sequence ID" value="NZ_JBBNMF010000015.1"/>
</dbReference>
<dbReference type="Proteomes" id="UP000482653">
    <property type="component" value="Unassembled WGS sequence"/>
</dbReference>
<feature type="transmembrane region" description="Helical" evidence="6">
    <location>
        <begin position="89"/>
        <end position="115"/>
    </location>
</feature>
<organism evidence="7 8">
    <name type="scientific">Bacteroides cellulosilyticus</name>
    <dbReference type="NCBI Taxonomy" id="246787"/>
    <lineage>
        <taxon>Bacteria</taxon>
        <taxon>Pseudomonadati</taxon>
        <taxon>Bacteroidota</taxon>
        <taxon>Bacteroidia</taxon>
        <taxon>Bacteroidales</taxon>
        <taxon>Bacteroidaceae</taxon>
        <taxon>Bacteroides</taxon>
    </lineage>
</organism>
<keyword evidence="3 6" id="KW-0812">Transmembrane</keyword>
<feature type="transmembrane region" description="Helical" evidence="6">
    <location>
        <begin position="462"/>
        <end position="485"/>
    </location>
</feature>
<feature type="transmembrane region" description="Helical" evidence="6">
    <location>
        <begin position="377"/>
        <end position="398"/>
    </location>
</feature>
<dbReference type="EMBL" id="VVYX01000033">
    <property type="protein sequence ID" value="KAA5415103.1"/>
    <property type="molecule type" value="Genomic_DNA"/>
</dbReference>
<evidence type="ECO:0000256" key="3">
    <source>
        <dbReference type="ARBA" id="ARBA00022692"/>
    </source>
</evidence>
<dbReference type="InterPro" id="IPR050833">
    <property type="entry name" value="Poly_Biosynth_Transport"/>
</dbReference>
<evidence type="ECO:0000256" key="6">
    <source>
        <dbReference type="SAM" id="Phobius"/>
    </source>
</evidence>
<feature type="transmembrane region" description="Helical" evidence="6">
    <location>
        <begin position="304"/>
        <end position="324"/>
    </location>
</feature>
<keyword evidence="5 6" id="KW-0472">Membrane</keyword>
<feature type="transmembrane region" description="Helical" evidence="6">
    <location>
        <begin position="41"/>
        <end position="69"/>
    </location>
</feature>
<feature type="transmembrane region" description="Helical" evidence="6">
    <location>
        <begin position="404"/>
        <end position="425"/>
    </location>
</feature>
<keyword evidence="4 6" id="KW-1133">Transmembrane helix</keyword>
<evidence type="ECO:0000256" key="4">
    <source>
        <dbReference type="ARBA" id="ARBA00022989"/>
    </source>
</evidence>
<feature type="transmembrane region" description="Helical" evidence="6">
    <location>
        <begin position="344"/>
        <end position="365"/>
    </location>
</feature>
<dbReference type="PANTHER" id="PTHR30250">
    <property type="entry name" value="PST FAMILY PREDICTED COLANIC ACID TRANSPORTER"/>
    <property type="match status" value="1"/>
</dbReference>
<accession>A0A6L3JVI6</accession>
<evidence type="ECO:0000256" key="1">
    <source>
        <dbReference type="ARBA" id="ARBA00004651"/>
    </source>
</evidence>
<feature type="transmembrane region" description="Helical" evidence="6">
    <location>
        <begin position="127"/>
        <end position="145"/>
    </location>
</feature>
<protein>
    <submittedName>
        <fullName evidence="7">Lipopolysaccharide biosynthesis protein</fullName>
    </submittedName>
</protein>
<feature type="transmembrane region" description="Helical" evidence="6">
    <location>
        <begin position="437"/>
        <end position="456"/>
    </location>
</feature>
<feature type="transmembrane region" description="Helical" evidence="6">
    <location>
        <begin position="12"/>
        <end position="29"/>
    </location>
</feature>
<evidence type="ECO:0000313" key="7">
    <source>
        <dbReference type="EMBL" id="KAA5415103.1"/>
    </source>
</evidence>
<comment type="subcellular location">
    <subcellularLocation>
        <location evidence="1">Cell membrane</location>
        <topology evidence="1">Multi-pass membrane protein</topology>
    </subcellularLocation>
</comment>
<feature type="transmembrane region" description="Helical" evidence="6">
    <location>
        <begin position="157"/>
        <end position="181"/>
    </location>
</feature>
<dbReference type="PANTHER" id="PTHR30250:SF26">
    <property type="entry name" value="PSMA PROTEIN"/>
    <property type="match status" value="1"/>
</dbReference>
<evidence type="ECO:0000256" key="2">
    <source>
        <dbReference type="ARBA" id="ARBA00022475"/>
    </source>
</evidence>